<dbReference type="EMBL" id="AFQF01003715">
    <property type="protein sequence ID" value="EGU74287.1"/>
    <property type="molecule type" value="Genomic_DNA"/>
</dbReference>
<feature type="transmembrane region" description="Helical" evidence="6">
    <location>
        <begin position="193"/>
        <end position="221"/>
    </location>
</feature>
<name>F9G983_FUSOF</name>
<organism evidence="8">
    <name type="scientific">Fusarium oxysporum (strain Fo5176)</name>
    <name type="common">Fusarium vascular wilt</name>
    <dbReference type="NCBI Taxonomy" id="660025"/>
    <lineage>
        <taxon>Eukaryota</taxon>
        <taxon>Fungi</taxon>
        <taxon>Dikarya</taxon>
        <taxon>Ascomycota</taxon>
        <taxon>Pezizomycotina</taxon>
        <taxon>Sordariomycetes</taxon>
        <taxon>Hypocreomycetidae</taxon>
        <taxon>Hypocreales</taxon>
        <taxon>Nectriaceae</taxon>
        <taxon>Fusarium</taxon>
        <taxon>Fusarium oxysporum species complex</taxon>
    </lineage>
</organism>
<dbReference type="InterPro" id="IPR052337">
    <property type="entry name" value="SAT4-like"/>
</dbReference>
<keyword evidence="2 6" id="KW-0812">Transmembrane</keyword>
<evidence type="ECO:0000256" key="1">
    <source>
        <dbReference type="ARBA" id="ARBA00004141"/>
    </source>
</evidence>
<dbReference type="STRING" id="660025.F9G983"/>
<dbReference type="PANTHER" id="PTHR33048">
    <property type="entry name" value="PTH11-LIKE INTEGRAL MEMBRANE PROTEIN (AFU_ORTHOLOGUE AFUA_5G11245)"/>
    <property type="match status" value="1"/>
</dbReference>
<keyword evidence="3 6" id="KW-1133">Transmembrane helix</keyword>
<evidence type="ECO:0000256" key="6">
    <source>
        <dbReference type="SAM" id="Phobius"/>
    </source>
</evidence>
<feature type="transmembrane region" description="Helical" evidence="6">
    <location>
        <begin position="233"/>
        <end position="253"/>
    </location>
</feature>
<sequence>MPALRCLFSYLFLRLREWVQHLIAIMLDESMRTVDPKGLALVLLVVSIFFLIPTGIVVVLRCFVRLKYRLFGIDDGLMLIGWILHVIFSVVGVRAIYAGLGTKDEHLNAYLQVDGRKWTWIGQVFYSLSLTPIKASICVTLLRIAVTKTHRIIVWATLIFTIVTMLYHTIGTFFACMPITANWDDRTKCSLPFLMSVGYMVSLSAVVSDWICAILPIFMLYKSHMRKATKVSVSIILGLGILASLCTIIRLPYLKAFSHPEDYLSILIKLDHLAHIVLWSTLESGIGIIAGCLPSLRKLVSSRFHFDSSTGSSPTHITPFSGTSRAVITSQSVPAARRTHRGEVGDNWEQLDDVEGTSSQKIYVKVDLEMQSLERPETSRESHGSREDLLDSKWDNSTERFTQSCCGAHRGELPIPLVTLSVDVELGISLQNITLAGSMLSFLRSSGPARTQNAQNNPILYEGGKSSVTFSGPGSKYIMTHRIPPTDKENGVSIIAPPFHYHIYQDEFFRVQSGKGNFYRGLDPKPFAVLSDDPDGQATASVKAGYFHRFENAAEDRDLVVDIHLTPESYENEQQFFRNFFGYLDDCKASGSAPSIFQLLVFLHSADTPLVIPIPWEFLGRVVSRILLTTAAYWGRFVLGYKQTYPEYYDAKKTI</sequence>
<feature type="transmembrane region" description="Helical" evidence="6">
    <location>
        <begin position="39"/>
        <end position="64"/>
    </location>
</feature>
<evidence type="ECO:0000256" key="4">
    <source>
        <dbReference type="ARBA" id="ARBA00023136"/>
    </source>
</evidence>
<evidence type="ECO:0000259" key="7">
    <source>
        <dbReference type="Pfam" id="PF20684"/>
    </source>
</evidence>
<gene>
    <name evidence="8" type="ORF">FOXB_15215</name>
</gene>
<dbReference type="CDD" id="cd02208">
    <property type="entry name" value="cupin_RmlC-like"/>
    <property type="match status" value="1"/>
</dbReference>
<evidence type="ECO:0000256" key="5">
    <source>
        <dbReference type="ARBA" id="ARBA00038359"/>
    </source>
</evidence>
<evidence type="ECO:0000313" key="8">
    <source>
        <dbReference type="EMBL" id="EGU74287.1"/>
    </source>
</evidence>
<proteinExistence type="inferred from homology"/>
<feature type="transmembrane region" description="Helical" evidence="6">
    <location>
        <begin position="154"/>
        <end position="181"/>
    </location>
</feature>
<feature type="transmembrane region" description="Helical" evidence="6">
    <location>
        <begin position="120"/>
        <end position="142"/>
    </location>
</feature>
<dbReference type="GO" id="GO:0016020">
    <property type="term" value="C:membrane"/>
    <property type="evidence" value="ECO:0007669"/>
    <property type="project" value="UniProtKB-SubCell"/>
</dbReference>
<protein>
    <recommendedName>
        <fullName evidence="7">Rhodopsin domain-containing protein</fullName>
    </recommendedName>
</protein>
<dbReference type="SUPFAM" id="SSF51182">
    <property type="entry name" value="RmlC-like cupins"/>
    <property type="match status" value="1"/>
</dbReference>
<accession>F9G983</accession>
<dbReference type="InterPro" id="IPR011051">
    <property type="entry name" value="RmlC_Cupin_sf"/>
</dbReference>
<comment type="similarity">
    <text evidence="5">Belongs to the SAT4 family.</text>
</comment>
<dbReference type="InterPro" id="IPR049326">
    <property type="entry name" value="Rhodopsin_dom_fungi"/>
</dbReference>
<comment type="subcellular location">
    <subcellularLocation>
        <location evidence="1">Membrane</location>
        <topology evidence="1">Multi-pass membrane protein</topology>
    </subcellularLocation>
</comment>
<keyword evidence="4 6" id="KW-0472">Membrane</keyword>
<evidence type="ECO:0000256" key="2">
    <source>
        <dbReference type="ARBA" id="ARBA00022692"/>
    </source>
</evidence>
<evidence type="ECO:0000256" key="3">
    <source>
        <dbReference type="ARBA" id="ARBA00022989"/>
    </source>
</evidence>
<dbReference type="Pfam" id="PF20684">
    <property type="entry name" value="Fung_rhodopsin"/>
    <property type="match status" value="1"/>
</dbReference>
<comment type="caution">
    <text evidence="8">The sequence shown here is derived from an EMBL/GenBank/DDBJ whole genome shotgun (WGS) entry which is preliminary data.</text>
</comment>
<dbReference type="PANTHER" id="PTHR33048:SF15">
    <property type="entry name" value="INTEGRAL MEMBRANE PROTEIN"/>
    <property type="match status" value="1"/>
</dbReference>
<reference evidence="8" key="1">
    <citation type="journal article" date="2012" name="Mol. Plant Microbe Interact.">
        <title>A highly conserved effector in Fusarium oxysporum is required for full virulence on Arabidopsis.</title>
        <authorList>
            <person name="Thatcher L.F."/>
            <person name="Gardiner D.M."/>
            <person name="Kazan K."/>
            <person name="Manners J."/>
        </authorList>
    </citation>
    <scope>NUCLEOTIDE SEQUENCE [LARGE SCALE GENOMIC DNA]</scope>
    <source>
        <strain evidence="8">Fo5176</strain>
    </source>
</reference>
<feature type="domain" description="Rhodopsin" evidence="7">
    <location>
        <begin position="60"/>
        <end position="301"/>
    </location>
</feature>
<feature type="transmembrane region" description="Helical" evidence="6">
    <location>
        <begin position="76"/>
        <end position="100"/>
    </location>
</feature>
<dbReference type="AlphaFoldDB" id="F9G983"/>
<dbReference type="OrthoDB" id="9976870at2759"/>